<gene>
    <name evidence="7" type="ORF">D3C57_100320</name>
</gene>
<dbReference type="SUPFAM" id="SSF48600">
    <property type="entry name" value="Chorismate mutase II"/>
    <property type="match status" value="1"/>
</dbReference>
<dbReference type="PANTHER" id="PTHR38041:SF2">
    <property type="entry name" value="SECRETED CHORISMATE MUTASE"/>
    <property type="match status" value="1"/>
</dbReference>
<dbReference type="EC" id="5.4.99.5" evidence="2"/>
<dbReference type="HOGENOM" id="CLU_090313_1_0_11"/>
<evidence type="ECO:0000313" key="8">
    <source>
        <dbReference type="Proteomes" id="UP000281594"/>
    </source>
</evidence>
<dbReference type="PROSITE" id="PS51168">
    <property type="entry name" value="CHORISMATE_MUT_2"/>
    <property type="match status" value="1"/>
</dbReference>
<feature type="signal peptide" evidence="5">
    <location>
        <begin position="1"/>
        <end position="26"/>
    </location>
</feature>
<dbReference type="STRING" id="1343740.M271_43345"/>
<evidence type="ECO:0000256" key="2">
    <source>
        <dbReference type="ARBA" id="ARBA00012404"/>
    </source>
</evidence>
<dbReference type="eggNOG" id="COG1605">
    <property type="taxonomic scope" value="Bacteria"/>
</dbReference>
<dbReference type="SMART" id="SM00830">
    <property type="entry name" value="CM_2"/>
    <property type="match status" value="1"/>
</dbReference>
<dbReference type="GO" id="GO:0004106">
    <property type="term" value="F:chorismate mutase activity"/>
    <property type="evidence" value="ECO:0007669"/>
    <property type="project" value="UniProtKB-EC"/>
</dbReference>
<dbReference type="InterPro" id="IPR008240">
    <property type="entry name" value="Chorismate_mutase_periplasmic"/>
</dbReference>
<dbReference type="UniPathway" id="UPA00120">
    <property type="reaction ID" value="UER00203"/>
</dbReference>
<proteinExistence type="predicted"/>
<feature type="chain" id="PRO_5038630677" description="chorismate mutase" evidence="5">
    <location>
        <begin position="27"/>
        <end position="213"/>
    </location>
</feature>
<dbReference type="PANTHER" id="PTHR38041">
    <property type="entry name" value="CHORISMATE MUTASE"/>
    <property type="match status" value="1"/>
</dbReference>
<dbReference type="InterPro" id="IPR036263">
    <property type="entry name" value="Chorismate_II_sf"/>
</dbReference>
<keyword evidence="4" id="KW-0413">Isomerase</keyword>
<accession>A0A0A0NKE9</accession>
<evidence type="ECO:0000256" key="1">
    <source>
        <dbReference type="ARBA" id="ARBA00004817"/>
    </source>
</evidence>
<dbReference type="InterPro" id="IPR051331">
    <property type="entry name" value="Chorismate_mutase-related"/>
</dbReference>
<dbReference type="NCBIfam" id="TIGR01806">
    <property type="entry name" value="CM_mono2"/>
    <property type="match status" value="1"/>
</dbReference>
<dbReference type="Proteomes" id="UP000281594">
    <property type="component" value="Unassembled WGS sequence"/>
</dbReference>
<dbReference type="Gene3D" id="1.20.59.10">
    <property type="entry name" value="Chorismate mutase"/>
    <property type="match status" value="1"/>
</dbReference>
<dbReference type="InterPro" id="IPR002701">
    <property type="entry name" value="CM_II_prokaryot"/>
</dbReference>
<evidence type="ECO:0000259" key="6">
    <source>
        <dbReference type="PROSITE" id="PS51168"/>
    </source>
</evidence>
<comment type="pathway">
    <text evidence="1">Metabolic intermediate biosynthesis; prephenate biosynthesis; prephenate from chorismate: step 1/1.</text>
</comment>
<evidence type="ECO:0000256" key="3">
    <source>
        <dbReference type="ARBA" id="ARBA00022729"/>
    </source>
</evidence>
<evidence type="ECO:0000256" key="5">
    <source>
        <dbReference type="SAM" id="SignalP"/>
    </source>
</evidence>
<dbReference type="GO" id="GO:0009697">
    <property type="term" value="P:salicylic acid biosynthetic process"/>
    <property type="evidence" value="ECO:0007669"/>
    <property type="project" value="TreeGrafter"/>
</dbReference>
<reference evidence="7 8" key="1">
    <citation type="journal article" date="2018" name="J. Biol. Chem.">
        <title>Discovery of the actinoplanic acid pathway in Streptomyces rapamycinicus reveals a genetically conserved synergism with rapamycin.</title>
        <authorList>
            <person name="Mrak P."/>
            <person name="Krastel P."/>
            <person name="Pivk Lukancic P."/>
            <person name="Tao J."/>
            <person name="Pistorius D."/>
            <person name="Moore C.M."/>
        </authorList>
    </citation>
    <scope>NUCLEOTIDE SEQUENCE [LARGE SCALE GENOMIC DNA]</scope>
    <source>
        <strain evidence="7 8">NRRL 5491</strain>
    </source>
</reference>
<protein>
    <recommendedName>
        <fullName evidence="2">chorismate mutase</fullName>
        <ecNumber evidence="2">5.4.99.5</ecNumber>
    </recommendedName>
</protein>
<comment type="caution">
    <text evidence="7">The sequence shown here is derived from an EMBL/GenBank/DDBJ whole genome shotgun (WGS) entry which is preliminary data.</text>
</comment>
<evidence type="ECO:0000256" key="4">
    <source>
        <dbReference type="ARBA" id="ARBA00023235"/>
    </source>
</evidence>
<dbReference type="EMBL" id="QYCY01000001">
    <property type="protein sequence ID" value="RLV76767.1"/>
    <property type="molecule type" value="Genomic_DNA"/>
</dbReference>
<evidence type="ECO:0000313" key="7">
    <source>
        <dbReference type="EMBL" id="RLV76767.1"/>
    </source>
</evidence>
<feature type="domain" description="Chorismate mutase" evidence="6">
    <location>
        <begin position="34"/>
        <end position="128"/>
    </location>
</feature>
<dbReference type="PROSITE" id="PS51318">
    <property type="entry name" value="TAT"/>
    <property type="match status" value="1"/>
</dbReference>
<dbReference type="InterPro" id="IPR006311">
    <property type="entry name" value="TAT_signal"/>
</dbReference>
<dbReference type="InterPro" id="IPR036979">
    <property type="entry name" value="CM_dom_sf"/>
</dbReference>
<dbReference type="KEGG" id="src:M271_43345"/>
<dbReference type="RefSeq" id="WP_020873523.1">
    <property type="nucleotide sequence ID" value="NC_022785.1"/>
</dbReference>
<name>A0A0A0NKE9_STRRN</name>
<sequence length="213" mass="21966">MRPHPSPRHALIAVLAAAVLATGATAAVAAPAAPAAPAGPAGPAGPAHARHGTLRPLVDLAAQRVLVADEVAAAKWGTDSPIDDPAREREVLEAVARQAEELGADPVATSRIFRDQIEASKVVQRGLYSRWDADPSQAPTERPDLGRVRLEINRINGELVGAIADSAAVRESPSCVGHLTAGAAAVVHGRRLDPLHTVALGRSLPSVCERGAP</sequence>
<dbReference type="AlphaFoldDB" id="A0A0A0NKE9"/>
<dbReference type="GO" id="GO:0046417">
    <property type="term" value="P:chorismate metabolic process"/>
    <property type="evidence" value="ECO:0007669"/>
    <property type="project" value="InterPro"/>
</dbReference>
<dbReference type="NCBIfam" id="NF006741">
    <property type="entry name" value="PRK09269.1"/>
    <property type="match status" value="1"/>
</dbReference>
<keyword evidence="3 5" id="KW-0732">Signal</keyword>
<organism evidence="7 8">
    <name type="scientific">Streptomyces rapamycinicus (strain ATCC 29253 / DSM 41530 / NRRL 5491 / AYB-994)</name>
    <name type="common">Streptomyces hygroscopicus (strain ATCC 29253)</name>
    <dbReference type="NCBI Taxonomy" id="1343740"/>
    <lineage>
        <taxon>Bacteria</taxon>
        <taxon>Bacillati</taxon>
        <taxon>Actinomycetota</taxon>
        <taxon>Actinomycetes</taxon>
        <taxon>Kitasatosporales</taxon>
        <taxon>Streptomycetaceae</taxon>
        <taxon>Streptomyces</taxon>
        <taxon>Streptomyces violaceusniger group</taxon>
    </lineage>
</organism>
<dbReference type="Pfam" id="PF01817">
    <property type="entry name" value="CM_2"/>
    <property type="match status" value="1"/>
</dbReference>